<gene>
    <name evidence="10" type="ORF">RVR_1503</name>
</gene>
<keyword evidence="4 7" id="KW-1133">Transmembrane helix</keyword>
<evidence type="ECO:0000313" key="10">
    <source>
        <dbReference type="EMBL" id="BBA96278.1"/>
    </source>
</evidence>
<comment type="subcellular location">
    <subcellularLocation>
        <location evidence="1">Cell membrane</location>
        <topology evidence="1">Multi-pass membrane protein</topology>
    </subcellularLocation>
</comment>
<dbReference type="SUPFAM" id="SSF103473">
    <property type="entry name" value="MFS general substrate transporter"/>
    <property type="match status" value="2"/>
</dbReference>
<dbReference type="Pfam" id="PF07690">
    <property type="entry name" value="MFS_1"/>
    <property type="match status" value="1"/>
</dbReference>
<evidence type="ECO:0000256" key="4">
    <source>
        <dbReference type="ARBA" id="ARBA00022989"/>
    </source>
</evidence>
<keyword evidence="8" id="KW-0732">Signal</keyword>
<proteinExistence type="predicted"/>
<evidence type="ECO:0000256" key="1">
    <source>
        <dbReference type="ARBA" id="ARBA00004651"/>
    </source>
</evidence>
<feature type="transmembrane region" description="Helical" evidence="7">
    <location>
        <begin position="209"/>
        <end position="229"/>
    </location>
</feature>
<keyword evidence="11" id="KW-1185">Reference proteome</keyword>
<feature type="transmembrane region" description="Helical" evidence="7">
    <location>
        <begin position="451"/>
        <end position="471"/>
    </location>
</feature>
<dbReference type="EMBL" id="AP018365">
    <property type="protein sequence ID" value="BBA96278.1"/>
    <property type="molecule type" value="Genomic_DNA"/>
</dbReference>
<protein>
    <submittedName>
        <fullName evidence="10">Putative membrane transport protein</fullName>
    </submittedName>
</protein>
<evidence type="ECO:0000256" key="7">
    <source>
        <dbReference type="SAM" id="Phobius"/>
    </source>
</evidence>
<feature type="transmembrane region" description="Helical" evidence="7">
    <location>
        <begin position="409"/>
        <end position="431"/>
    </location>
</feature>
<feature type="transmembrane region" description="Helical" evidence="7">
    <location>
        <begin position="241"/>
        <end position="263"/>
    </location>
</feature>
<keyword evidence="3 7" id="KW-0812">Transmembrane</keyword>
<dbReference type="GO" id="GO:0022857">
    <property type="term" value="F:transmembrane transporter activity"/>
    <property type="evidence" value="ECO:0007669"/>
    <property type="project" value="InterPro"/>
</dbReference>
<sequence>MAVAALLAAAFGVSLAQTVVITALPALQGDLDTSSTGVAWVLTSFMLASAIATPIAGRLGDARGYRRVLVWCLGSFAVGALVAALGTRAGSPGVLVTGRALQGVAGGVFPLAVGIVRTSVAAARVPRVVAVLSAMFGVGGSAGMIVAGPLVDAFGTQAPSWTTLALALAALAGVRVLPAGAPAAVSTAASGAPSPHGRRTAGGAVGGSVDLGGAGTLSAALVCLLLGISQGNAWGWGSPRVAGLLAGAAVLLCAFGAVELRVADPLVDLRLLRRPAFAAANVLAFLVGGAMFGSITLIPRFVQTPADSGYGFGASPTGAGLVMVPVAALMLAFSPLAGRMTVRFGARAPLQAGAGCAVVAFCWLAAAHGSRWDFYLTGALIGAGYGLAFAALGNLVVDAVEPRSTGVAIGVNTIARTVGGALGAQVASALLTSRSSSGDGGTAGAALPSESGYTLGFVVFAAVAALALAGVRVMPAAGAPRAGAPAGATAP</sequence>
<reference evidence="10 11" key="3">
    <citation type="journal article" date="2011" name="Nat. Chem. Biol.">
        <title>Reveromycin A biosynthesis uses RevG and RevJ for stereospecific spiroacetal formation.</title>
        <authorList>
            <person name="Takahashi S."/>
            <person name="Toyoda A."/>
            <person name="Sekiyama Y."/>
            <person name="Takagi H."/>
            <person name="Nogawa T."/>
            <person name="Uramoto M."/>
            <person name="Suzuki R."/>
            <person name="Koshino H."/>
            <person name="Kumano T."/>
            <person name="Panthee S."/>
            <person name="Dairi T."/>
            <person name="Ishikawa J."/>
            <person name="Ikeda H."/>
            <person name="Sakaki Y."/>
            <person name="Osada H."/>
        </authorList>
    </citation>
    <scope>NUCLEOTIDE SEQUENCE [LARGE SCALE GENOMIC DNA]</scope>
    <source>
        <strain evidence="10 11">SN-593</strain>
    </source>
</reference>
<feature type="signal peptide" evidence="8">
    <location>
        <begin position="1"/>
        <end position="16"/>
    </location>
</feature>
<dbReference type="InterPro" id="IPR036259">
    <property type="entry name" value="MFS_trans_sf"/>
</dbReference>
<reference evidence="10 11" key="2">
    <citation type="journal article" date="2011" name="J. Antibiot.">
        <title>Furaquinocins I and J: novel polyketide isoprenoid hybrid compounds from Streptomyces reveromyceticus SN-593.</title>
        <authorList>
            <person name="Panthee S."/>
            <person name="Takahashi S."/>
            <person name="Takagi H."/>
            <person name="Nogawa T."/>
            <person name="Oowada E."/>
            <person name="Uramoto M."/>
            <person name="Osada H."/>
        </authorList>
    </citation>
    <scope>NUCLEOTIDE SEQUENCE [LARGE SCALE GENOMIC DNA]</scope>
    <source>
        <strain evidence="10 11">SN-593</strain>
    </source>
</reference>
<feature type="chain" id="PRO_5039081095" evidence="8">
    <location>
        <begin position="17"/>
        <end position="491"/>
    </location>
</feature>
<evidence type="ECO:0000256" key="6">
    <source>
        <dbReference type="ARBA" id="ARBA00023251"/>
    </source>
</evidence>
<dbReference type="Gene3D" id="1.20.1250.20">
    <property type="entry name" value="MFS general substrate transporter like domains"/>
    <property type="match status" value="2"/>
</dbReference>
<dbReference type="InterPro" id="IPR020846">
    <property type="entry name" value="MFS_dom"/>
</dbReference>
<name>A0A7U3UPD6_9ACTN</name>
<feature type="transmembrane region" description="Helical" evidence="7">
    <location>
        <begin position="37"/>
        <end position="56"/>
    </location>
</feature>
<feature type="transmembrane region" description="Helical" evidence="7">
    <location>
        <begin position="128"/>
        <end position="151"/>
    </location>
</feature>
<feature type="transmembrane region" description="Helical" evidence="7">
    <location>
        <begin position="275"/>
        <end position="298"/>
    </location>
</feature>
<dbReference type="InterPro" id="IPR011701">
    <property type="entry name" value="MFS"/>
</dbReference>
<feature type="transmembrane region" description="Helical" evidence="7">
    <location>
        <begin position="374"/>
        <end position="397"/>
    </location>
</feature>
<feature type="domain" description="Major facilitator superfamily (MFS) profile" evidence="9">
    <location>
        <begin position="2"/>
        <end position="479"/>
    </location>
</feature>
<dbReference type="GO" id="GO:0005886">
    <property type="term" value="C:plasma membrane"/>
    <property type="evidence" value="ECO:0007669"/>
    <property type="project" value="UniProtKB-SubCell"/>
</dbReference>
<feature type="transmembrane region" description="Helical" evidence="7">
    <location>
        <begin position="68"/>
        <end position="87"/>
    </location>
</feature>
<dbReference type="PANTHER" id="PTHR42718:SF9">
    <property type="entry name" value="MAJOR FACILITATOR SUPERFAMILY MULTIDRUG TRANSPORTER MFSC"/>
    <property type="match status" value="1"/>
</dbReference>
<keyword evidence="5 7" id="KW-0472">Membrane</keyword>
<evidence type="ECO:0000256" key="8">
    <source>
        <dbReference type="SAM" id="SignalP"/>
    </source>
</evidence>
<reference evidence="10 11" key="1">
    <citation type="journal article" date="2010" name="J. Bacteriol.">
        <title>Biochemical characterization of a novel indole prenyltransferase from Streptomyces sp. SN-593.</title>
        <authorList>
            <person name="Takahashi S."/>
            <person name="Takagi H."/>
            <person name="Toyoda A."/>
            <person name="Uramoto M."/>
            <person name="Nogawa T."/>
            <person name="Ueki M."/>
            <person name="Sakaki Y."/>
            <person name="Osada H."/>
        </authorList>
    </citation>
    <scope>NUCLEOTIDE SEQUENCE [LARGE SCALE GENOMIC DNA]</scope>
    <source>
        <strain evidence="10 11">SN-593</strain>
    </source>
</reference>
<feature type="transmembrane region" description="Helical" evidence="7">
    <location>
        <begin position="318"/>
        <end position="338"/>
    </location>
</feature>
<feature type="transmembrane region" description="Helical" evidence="7">
    <location>
        <begin position="99"/>
        <end position="116"/>
    </location>
</feature>
<evidence type="ECO:0000256" key="2">
    <source>
        <dbReference type="ARBA" id="ARBA00022448"/>
    </source>
</evidence>
<evidence type="ECO:0000259" key="9">
    <source>
        <dbReference type="PROSITE" id="PS50850"/>
    </source>
</evidence>
<keyword evidence="2" id="KW-0813">Transport</keyword>
<dbReference type="KEGG" id="arev:RVR_1503"/>
<dbReference type="PANTHER" id="PTHR42718">
    <property type="entry name" value="MAJOR FACILITATOR SUPERFAMILY MULTIDRUG TRANSPORTER MFSC"/>
    <property type="match status" value="1"/>
</dbReference>
<keyword evidence="6" id="KW-0046">Antibiotic resistance</keyword>
<evidence type="ECO:0000256" key="3">
    <source>
        <dbReference type="ARBA" id="ARBA00022692"/>
    </source>
</evidence>
<dbReference type="AlphaFoldDB" id="A0A7U3UPD6"/>
<dbReference type="Proteomes" id="UP000595703">
    <property type="component" value="Chromosome"/>
</dbReference>
<dbReference type="PROSITE" id="PS50850">
    <property type="entry name" value="MFS"/>
    <property type="match status" value="1"/>
</dbReference>
<reference evidence="10 11" key="4">
    <citation type="journal article" date="2020" name="Sci. Rep.">
        <title>beta-carboline chemical signals induce reveromycin production through a LuxR family regulator in Streptomyces sp. SN-593.</title>
        <authorList>
            <person name="Panthee S."/>
            <person name="Kito N."/>
            <person name="Hayashi T."/>
            <person name="Shimizu T."/>
            <person name="Ishikawa J."/>
            <person name="Hamamoto H."/>
            <person name="Osada H."/>
            <person name="Takahashi S."/>
        </authorList>
    </citation>
    <scope>NUCLEOTIDE SEQUENCE [LARGE SCALE GENOMIC DNA]</scope>
    <source>
        <strain evidence="10 11">SN-593</strain>
    </source>
</reference>
<evidence type="ECO:0000313" key="11">
    <source>
        <dbReference type="Proteomes" id="UP000595703"/>
    </source>
</evidence>
<feature type="transmembrane region" description="Helical" evidence="7">
    <location>
        <begin position="163"/>
        <end position="188"/>
    </location>
</feature>
<dbReference type="GO" id="GO:0046677">
    <property type="term" value="P:response to antibiotic"/>
    <property type="evidence" value="ECO:0007669"/>
    <property type="project" value="UniProtKB-KW"/>
</dbReference>
<accession>A0A7U3UPD6</accession>
<organism evidence="10 11">
    <name type="scientific">Actinacidiphila reveromycinica</name>
    <dbReference type="NCBI Taxonomy" id="659352"/>
    <lineage>
        <taxon>Bacteria</taxon>
        <taxon>Bacillati</taxon>
        <taxon>Actinomycetota</taxon>
        <taxon>Actinomycetes</taxon>
        <taxon>Kitasatosporales</taxon>
        <taxon>Streptomycetaceae</taxon>
        <taxon>Actinacidiphila</taxon>
    </lineage>
</organism>
<evidence type="ECO:0000256" key="5">
    <source>
        <dbReference type="ARBA" id="ARBA00023136"/>
    </source>
</evidence>
<feature type="transmembrane region" description="Helical" evidence="7">
    <location>
        <begin position="350"/>
        <end position="368"/>
    </location>
</feature>